<dbReference type="InterPro" id="IPR011990">
    <property type="entry name" value="TPR-like_helical_dom_sf"/>
</dbReference>
<dbReference type="RefSeq" id="WP_188799914.1">
    <property type="nucleotide sequence ID" value="NZ_BMIZ01000002.1"/>
</dbReference>
<dbReference type="SMART" id="SM00028">
    <property type="entry name" value="TPR"/>
    <property type="match status" value="5"/>
</dbReference>
<dbReference type="Gene3D" id="1.25.40.10">
    <property type="entry name" value="Tetratricopeptide repeat domain"/>
    <property type="match status" value="3"/>
</dbReference>
<dbReference type="SUPFAM" id="SSF48452">
    <property type="entry name" value="TPR-like"/>
    <property type="match status" value="1"/>
</dbReference>
<evidence type="ECO:0000256" key="8">
    <source>
        <dbReference type="PROSITE-ProRule" id="PRU00339"/>
    </source>
</evidence>
<dbReference type="InterPro" id="IPR029489">
    <property type="entry name" value="OGT/SEC/SPY_C"/>
</dbReference>
<evidence type="ECO:0000256" key="3">
    <source>
        <dbReference type="ARBA" id="ARBA00011970"/>
    </source>
</evidence>
<dbReference type="SUPFAM" id="SSF53756">
    <property type="entry name" value="UDP-Glycosyltransferase/glycogen phosphorylase"/>
    <property type="match status" value="1"/>
</dbReference>
<sequence>MTDALPNDIASILRKLDELLQQGADNEAANMAALARRQFPVSPDLLHLHGIALIRLGRQREAQVAMNRAAELAPGNIEVQCNLASLAMAEGKMGGAIERMQRALNQTPGHPALLQVLGTAYMSTGQHAQARDAFALAVKNMPQHPAIRLNLASAEMELGRLPEAEQQVRHVLQQVPTSDVAHAMLGHMLHLQSRPRDAAASLLQAGKLAPNNMQHVFQAALMLDEAGDLHGANDAFNDALTRAPDAIPVIGQALFTRRRLCRWQGLDALSERVIHAVSEGQPGVHPFAFLAEEADAALQLRCAKTFASIIEQQTAGLRQHLNLRHTVPLPDSPIRIGMLSDGFHETAVGQHIVALIEALADSELDIHLFATTPDDGGATRHRLSAVTTLHDVSPLNRKQLATLIHGTQIEILFDLNGYRGRGNTELMALRTAPIQLSWMGYMGSSGAPWMDYLLTDAITVPDTMREHVSEKVIRLPRCPQPSDPQRTVAPTPSRQACGLPEKGVVFACFNETYAINPAVFARCMLILQQVPGSVLWLLNGPADTDDRLRQAASALDVSPERLIFMPRLPYSEYLSCYAHVDLYLDTLPTNARATASDALWAGCPVLTRSGDTIAGRTVTSLLHHARLPELITSDGVSFIGMATALGNDPDALATLRRHLAEQRDTSPLFDMQGFAADFRRAMLAISARYRIGRPPADLNL</sequence>
<protein>
    <recommendedName>
        <fullName evidence="3">protein O-GlcNAc transferase</fullName>
        <ecNumber evidence="3">2.4.1.255</ecNumber>
    </recommendedName>
</protein>
<dbReference type="EMBL" id="CP064030">
    <property type="protein sequence ID" value="QRN52679.1"/>
    <property type="molecule type" value="Genomic_DNA"/>
</dbReference>
<dbReference type="InterPro" id="IPR019734">
    <property type="entry name" value="TPR_rpt"/>
</dbReference>
<keyword evidence="6" id="KW-0677">Repeat</keyword>
<dbReference type="PROSITE" id="PS50005">
    <property type="entry name" value="TPR"/>
    <property type="match status" value="1"/>
</dbReference>
<dbReference type="Pfam" id="PF13844">
    <property type="entry name" value="Glyco_transf_41"/>
    <property type="match status" value="2"/>
</dbReference>
<keyword evidence="5" id="KW-0808">Transferase</keyword>
<evidence type="ECO:0000313" key="10">
    <source>
        <dbReference type="EMBL" id="QRN52679.1"/>
    </source>
</evidence>
<evidence type="ECO:0000256" key="2">
    <source>
        <dbReference type="ARBA" id="ARBA00005386"/>
    </source>
</evidence>
<keyword evidence="11" id="KW-1185">Reference proteome</keyword>
<comment type="pathway">
    <text evidence="1">Protein modification; protein glycosylation.</text>
</comment>
<feature type="repeat" description="TPR" evidence="8">
    <location>
        <begin position="111"/>
        <end position="144"/>
    </location>
</feature>
<evidence type="ECO:0000256" key="6">
    <source>
        <dbReference type="ARBA" id="ARBA00022737"/>
    </source>
</evidence>
<organism evidence="10 11">
    <name type="scientific">Dyella caseinilytica</name>
    <dbReference type="NCBI Taxonomy" id="1849581"/>
    <lineage>
        <taxon>Bacteria</taxon>
        <taxon>Pseudomonadati</taxon>
        <taxon>Pseudomonadota</taxon>
        <taxon>Gammaproteobacteria</taxon>
        <taxon>Lysobacterales</taxon>
        <taxon>Rhodanobacteraceae</taxon>
        <taxon>Dyella</taxon>
    </lineage>
</organism>
<dbReference type="EC" id="2.4.1.255" evidence="3"/>
<feature type="domain" description="O-GlcNAc transferase C-terminal" evidence="9">
    <location>
        <begin position="261"/>
        <end position="477"/>
    </location>
</feature>
<evidence type="ECO:0000259" key="9">
    <source>
        <dbReference type="Pfam" id="PF13844"/>
    </source>
</evidence>
<dbReference type="Pfam" id="PF14559">
    <property type="entry name" value="TPR_19"/>
    <property type="match status" value="1"/>
</dbReference>
<comment type="similarity">
    <text evidence="2">Belongs to the glycosyltransferase 41 family. O-GlcNAc transferase subfamily.</text>
</comment>
<dbReference type="PANTHER" id="PTHR44998">
    <property type="match status" value="1"/>
</dbReference>
<name>A0ABX7GQV4_9GAMM</name>
<evidence type="ECO:0000256" key="4">
    <source>
        <dbReference type="ARBA" id="ARBA00022676"/>
    </source>
</evidence>
<keyword evidence="4" id="KW-0328">Glycosyltransferase</keyword>
<evidence type="ECO:0000313" key="11">
    <source>
        <dbReference type="Proteomes" id="UP000663181"/>
    </source>
</evidence>
<evidence type="ECO:0000256" key="5">
    <source>
        <dbReference type="ARBA" id="ARBA00022679"/>
    </source>
</evidence>
<evidence type="ECO:0000256" key="1">
    <source>
        <dbReference type="ARBA" id="ARBA00004922"/>
    </source>
</evidence>
<evidence type="ECO:0000256" key="7">
    <source>
        <dbReference type="ARBA" id="ARBA00022803"/>
    </source>
</evidence>
<dbReference type="Proteomes" id="UP000663181">
    <property type="component" value="Chromosome"/>
</dbReference>
<proteinExistence type="inferred from homology"/>
<gene>
    <name evidence="10" type="ORF">ISN74_14590</name>
</gene>
<dbReference type="Gene3D" id="3.40.50.11380">
    <property type="match status" value="1"/>
</dbReference>
<feature type="domain" description="O-GlcNAc transferase C-terminal" evidence="9">
    <location>
        <begin position="492"/>
        <end position="677"/>
    </location>
</feature>
<keyword evidence="7 8" id="KW-0802">TPR repeat</keyword>
<accession>A0ABX7GQV4</accession>
<dbReference type="PANTHER" id="PTHR44998:SF1">
    <property type="entry name" value="UDP-N-ACETYLGLUCOSAMINE--PEPTIDE N-ACETYLGLUCOSAMINYLTRANSFERASE 110 KDA SUBUNIT"/>
    <property type="match status" value="1"/>
</dbReference>
<dbReference type="Gene3D" id="3.40.50.2000">
    <property type="entry name" value="Glycogen Phosphorylase B"/>
    <property type="match status" value="1"/>
</dbReference>
<reference evidence="10 11" key="1">
    <citation type="submission" date="2020-10" db="EMBL/GenBank/DDBJ databases">
        <title>Phylogeny of dyella-like bacteria.</title>
        <authorList>
            <person name="Fu J."/>
        </authorList>
    </citation>
    <scope>NUCLEOTIDE SEQUENCE [LARGE SCALE GENOMIC DNA]</scope>
    <source>
        <strain evidence="10 11">DHOB09</strain>
    </source>
</reference>